<feature type="compositionally biased region" description="Polar residues" evidence="1">
    <location>
        <begin position="185"/>
        <end position="199"/>
    </location>
</feature>
<proteinExistence type="predicted"/>
<dbReference type="Proteomes" id="UP000002630">
    <property type="component" value="Linkage Group LG18"/>
</dbReference>
<sequence>MLTGSRFPPCHAAQHGSENMGPNSGGGKRNKVDASKVSSARGRFSKSAFPVNKKTKKGGGGRGAGAGGAKPSDAGGRGKAGGGRGGGGRPTDATVIQKLSERVSSGATSGVGLAAGGGRDPLKGVDVAGLEEISIAEGDWQSVFRLLKDIGLFDSAGPDGVNSSSGSTLSSAGPPPPPRNTASSGNPNTATGPGASSRQTSAEPAAAGASARGTTTATTAAAPSHLPTPPAASQTQQEQQHDPAIMSYLTKLLAFPEADAAAALSNTSGNDLAEALDYLCLHTDDEGLKRGFRRGSGGGGGVGVGRKGGGGGGGGGGRKVIAAASSGSSAIEVASSADWKVEHRVLSLVKMGFKREEAEAALSASPSGEVMGHDTLTRLLEPFRPSGSGAGAGSKESSLSTRAEEELVLSSIFGEKAFRVVGGKEGRDALRWDVDVGLEFDGGGISADTTVMFLFQRGKRLIEAANARAGAMAGPDPIVHGLVDWLQGASKACHTKFLAAVREREERAAAEKKESSSIASRG</sequence>
<evidence type="ECO:0000313" key="4">
    <source>
        <dbReference type="Proteomes" id="UP000002630"/>
    </source>
</evidence>
<dbReference type="GO" id="GO:0016787">
    <property type="term" value="F:hydrolase activity"/>
    <property type="evidence" value="ECO:0007669"/>
    <property type="project" value="UniProtKB-KW"/>
</dbReference>
<feature type="region of interest" description="Disordered" evidence="1">
    <location>
        <begin position="1"/>
        <end position="124"/>
    </location>
</feature>
<evidence type="ECO:0000256" key="1">
    <source>
        <dbReference type="SAM" id="MobiDB-lite"/>
    </source>
</evidence>
<name>D7G1J3_ECTSI</name>
<dbReference type="Pfam" id="PF24899">
    <property type="entry name" value="UBA_DHX29"/>
    <property type="match status" value="1"/>
</dbReference>
<dbReference type="EMBL" id="FN648652">
    <property type="protein sequence ID" value="CBJ26801.1"/>
    <property type="molecule type" value="Genomic_DNA"/>
</dbReference>
<dbReference type="EMBL" id="FN649743">
    <property type="protein sequence ID" value="CBJ26801.1"/>
    <property type="molecule type" value="Genomic_DNA"/>
</dbReference>
<accession>D7G1J3</accession>
<feature type="compositionally biased region" description="Low complexity" evidence="1">
    <location>
        <begin position="162"/>
        <end position="172"/>
    </location>
</feature>
<feature type="region of interest" description="Disordered" evidence="1">
    <location>
        <begin position="292"/>
        <end position="315"/>
    </location>
</feature>
<dbReference type="AlphaFoldDB" id="D7G1J3"/>
<dbReference type="InParanoid" id="D7G1J3"/>
<feature type="compositionally biased region" description="Gly residues" evidence="1">
    <location>
        <begin position="75"/>
        <end position="89"/>
    </location>
</feature>
<feature type="compositionally biased region" description="Low complexity" evidence="1">
    <location>
        <begin position="200"/>
        <end position="225"/>
    </location>
</feature>
<reference evidence="3 4" key="1">
    <citation type="journal article" date="2010" name="Nature">
        <title>The Ectocarpus genome and the independent evolution of multicellularity in brown algae.</title>
        <authorList>
            <person name="Cock J.M."/>
            <person name="Sterck L."/>
            <person name="Rouze P."/>
            <person name="Scornet D."/>
            <person name="Allen A.E."/>
            <person name="Amoutzias G."/>
            <person name="Anthouard V."/>
            <person name="Artiguenave F."/>
            <person name="Aury J.M."/>
            <person name="Badger J.H."/>
            <person name="Beszteri B."/>
            <person name="Billiau K."/>
            <person name="Bonnet E."/>
            <person name="Bothwell J.H."/>
            <person name="Bowler C."/>
            <person name="Boyen C."/>
            <person name="Brownlee C."/>
            <person name="Carrano C.J."/>
            <person name="Charrier B."/>
            <person name="Cho G.Y."/>
            <person name="Coelho S.M."/>
            <person name="Collen J."/>
            <person name="Corre E."/>
            <person name="Da Silva C."/>
            <person name="Delage L."/>
            <person name="Delaroque N."/>
            <person name="Dittami S.M."/>
            <person name="Doulbeau S."/>
            <person name="Elias M."/>
            <person name="Farnham G."/>
            <person name="Gachon C.M."/>
            <person name="Gschloessl B."/>
            <person name="Heesch S."/>
            <person name="Jabbari K."/>
            <person name="Jubin C."/>
            <person name="Kawai H."/>
            <person name="Kimura K."/>
            <person name="Kloareg B."/>
            <person name="Kupper F.C."/>
            <person name="Lang D."/>
            <person name="Le Bail A."/>
            <person name="Leblanc C."/>
            <person name="Lerouge P."/>
            <person name="Lohr M."/>
            <person name="Lopez P.J."/>
            <person name="Martens C."/>
            <person name="Maumus F."/>
            <person name="Michel G."/>
            <person name="Miranda-Saavedra D."/>
            <person name="Morales J."/>
            <person name="Moreau H."/>
            <person name="Motomura T."/>
            <person name="Nagasato C."/>
            <person name="Napoli C.A."/>
            <person name="Nelson D.R."/>
            <person name="Nyvall-Collen P."/>
            <person name="Peters A.F."/>
            <person name="Pommier C."/>
            <person name="Potin P."/>
            <person name="Poulain J."/>
            <person name="Quesneville H."/>
            <person name="Read B."/>
            <person name="Rensing S.A."/>
            <person name="Ritter A."/>
            <person name="Rousvoal S."/>
            <person name="Samanta M."/>
            <person name="Samson G."/>
            <person name="Schroeder D.C."/>
            <person name="Segurens B."/>
            <person name="Strittmatter M."/>
            <person name="Tonon T."/>
            <person name="Tregear J.W."/>
            <person name="Valentin K."/>
            <person name="von Dassow P."/>
            <person name="Yamagishi T."/>
            <person name="Van de Peer Y."/>
            <person name="Wincker P."/>
        </authorList>
    </citation>
    <scope>NUCLEOTIDE SEQUENCE [LARGE SCALE GENOMIC DNA]</scope>
    <source>
        <strain evidence="4">Ec32 / CCAP1310/4</strain>
    </source>
</reference>
<gene>
    <name evidence="3" type="ORF">Esi_0045_0085</name>
</gene>
<dbReference type="GO" id="GO:0004386">
    <property type="term" value="F:helicase activity"/>
    <property type="evidence" value="ECO:0007669"/>
    <property type="project" value="UniProtKB-KW"/>
</dbReference>
<dbReference type="OrthoDB" id="10580740at2759"/>
<evidence type="ECO:0000313" key="3">
    <source>
        <dbReference type="EMBL" id="CBJ26801.1"/>
    </source>
</evidence>
<feature type="compositionally biased region" description="Gly residues" evidence="1">
    <location>
        <begin position="294"/>
        <end position="315"/>
    </location>
</feature>
<feature type="domain" description="ATP-dependent RNA helicase DHX29-like UBA" evidence="2">
    <location>
        <begin position="253"/>
        <end position="293"/>
    </location>
</feature>
<evidence type="ECO:0000259" key="2">
    <source>
        <dbReference type="Pfam" id="PF24899"/>
    </source>
</evidence>
<organism evidence="3 4">
    <name type="scientific">Ectocarpus siliculosus</name>
    <name type="common">Brown alga</name>
    <name type="synonym">Conferva siliculosa</name>
    <dbReference type="NCBI Taxonomy" id="2880"/>
    <lineage>
        <taxon>Eukaryota</taxon>
        <taxon>Sar</taxon>
        <taxon>Stramenopiles</taxon>
        <taxon>Ochrophyta</taxon>
        <taxon>PX clade</taxon>
        <taxon>Phaeophyceae</taxon>
        <taxon>Ectocarpales</taxon>
        <taxon>Ectocarpaceae</taxon>
        <taxon>Ectocarpus</taxon>
    </lineage>
</organism>
<keyword evidence="4" id="KW-1185">Reference proteome</keyword>
<feature type="region of interest" description="Disordered" evidence="1">
    <location>
        <begin position="152"/>
        <end position="241"/>
    </location>
</feature>
<protein>
    <recommendedName>
        <fullName evidence="2">ATP-dependent RNA helicase DHX29-like UBA domain-containing protein</fullName>
    </recommendedName>
</protein>
<dbReference type="OMA" id="NDDWENI"/>
<dbReference type="InterPro" id="IPR056890">
    <property type="entry name" value="UBA_DHX29-like"/>
</dbReference>
<dbReference type="Gene3D" id="1.10.8.10">
    <property type="entry name" value="DNA helicase RuvA subunit, C-terminal domain"/>
    <property type="match status" value="1"/>
</dbReference>